<name>A0A840AJI8_9PROT</name>
<dbReference type="InterPro" id="IPR016181">
    <property type="entry name" value="Acyl_CoA_acyltransferase"/>
</dbReference>
<dbReference type="PROSITE" id="PS51186">
    <property type="entry name" value="GNAT"/>
    <property type="match status" value="1"/>
</dbReference>
<proteinExistence type="predicted"/>
<dbReference type="CDD" id="cd04301">
    <property type="entry name" value="NAT_SF"/>
    <property type="match status" value="1"/>
</dbReference>
<dbReference type="Pfam" id="PF00583">
    <property type="entry name" value="Acetyltransf_1"/>
    <property type="match status" value="1"/>
</dbReference>
<reference evidence="4 5" key="1">
    <citation type="submission" date="2020-08" db="EMBL/GenBank/DDBJ databases">
        <title>Genomic Encyclopedia of Type Strains, Phase IV (KMG-IV): sequencing the most valuable type-strain genomes for metagenomic binning, comparative biology and taxonomic classification.</title>
        <authorList>
            <person name="Goeker M."/>
        </authorList>
    </citation>
    <scope>NUCLEOTIDE SEQUENCE [LARGE SCALE GENOMIC DNA]</scope>
    <source>
        <strain evidence="4 5">DSM 19979</strain>
    </source>
</reference>
<evidence type="ECO:0000256" key="2">
    <source>
        <dbReference type="ARBA" id="ARBA00023315"/>
    </source>
</evidence>
<dbReference type="GO" id="GO:0016747">
    <property type="term" value="F:acyltransferase activity, transferring groups other than amino-acyl groups"/>
    <property type="evidence" value="ECO:0007669"/>
    <property type="project" value="InterPro"/>
</dbReference>
<dbReference type="InterPro" id="IPR050832">
    <property type="entry name" value="Bact_Acetyltransf"/>
</dbReference>
<dbReference type="InterPro" id="IPR016890">
    <property type="entry name" value="UCP028520"/>
</dbReference>
<accession>A0A840AJI8</accession>
<evidence type="ECO:0000259" key="3">
    <source>
        <dbReference type="PROSITE" id="PS51186"/>
    </source>
</evidence>
<keyword evidence="1" id="KW-0808">Transferase</keyword>
<evidence type="ECO:0000313" key="4">
    <source>
        <dbReference type="EMBL" id="MBB3900205.1"/>
    </source>
</evidence>
<sequence length="158" mass="17533">MQIRDITQADLPALLDLNNSEAEAVNELTLDAFEGRLRNAYAARMTADGTGFLLAFDHATPPQGPNHAWFTARESYFAYVDRVVVAAHARGKGVASALYEDLAAIARADKIALLVCEVNLEPLNEVSMAFHERRGFTIAGETTDHRYGKRVRYLRKPI</sequence>
<keyword evidence="5" id="KW-1185">Reference proteome</keyword>
<dbReference type="SUPFAM" id="SSF55729">
    <property type="entry name" value="Acyl-CoA N-acyltransferases (Nat)"/>
    <property type="match status" value="1"/>
</dbReference>
<protein>
    <recommendedName>
        <fullName evidence="3">N-acetyltransferase domain-containing protein</fullName>
    </recommendedName>
</protein>
<dbReference type="Proteomes" id="UP000553193">
    <property type="component" value="Unassembled WGS sequence"/>
</dbReference>
<dbReference type="AlphaFoldDB" id="A0A840AJI8"/>
<gene>
    <name evidence="4" type="ORF">GGQ83_003675</name>
</gene>
<evidence type="ECO:0000256" key="1">
    <source>
        <dbReference type="ARBA" id="ARBA00022679"/>
    </source>
</evidence>
<dbReference type="RefSeq" id="WP_184386435.1">
    <property type="nucleotide sequence ID" value="NZ_JACIDJ010000008.1"/>
</dbReference>
<keyword evidence="2" id="KW-0012">Acyltransferase</keyword>
<organism evidence="4 5">
    <name type="scientific">Roseococcus suduntuyensis</name>
    <dbReference type="NCBI Taxonomy" id="455361"/>
    <lineage>
        <taxon>Bacteria</taxon>
        <taxon>Pseudomonadati</taxon>
        <taxon>Pseudomonadota</taxon>
        <taxon>Alphaproteobacteria</taxon>
        <taxon>Acetobacterales</taxon>
        <taxon>Roseomonadaceae</taxon>
        <taxon>Roseococcus</taxon>
    </lineage>
</organism>
<dbReference type="PIRSF" id="PIRSF028520">
    <property type="entry name" value="UCP028520"/>
    <property type="match status" value="1"/>
</dbReference>
<evidence type="ECO:0000313" key="5">
    <source>
        <dbReference type="Proteomes" id="UP000553193"/>
    </source>
</evidence>
<dbReference type="PANTHER" id="PTHR43877:SF2">
    <property type="entry name" value="AMINOALKYLPHOSPHONATE N-ACETYLTRANSFERASE-RELATED"/>
    <property type="match status" value="1"/>
</dbReference>
<comment type="caution">
    <text evidence="4">The sequence shown here is derived from an EMBL/GenBank/DDBJ whole genome shotgun (WGS) entry which is preliminary data.</text>
</comment>
<dbReference type="EMBL" id="JACIDJ010000008">
    <property type="protein sequence ID" value="MBB3900205.1"/>
    <property type="molecule type" value="Genomic_DNA"/>
</dbReference>
<dbReference type="Gene3D" id="3.40.630.30">
    <property type="match status" value="1"/>
</dbReference>
<dbReference type="InterPro" id="IPR000182">
    <property type="entry name" value="GNAT_dom"/>
</dbReference>
<dbReference type="PANTHER" id="PTHR43877">
    <property type="entry name" value="AMINOALKYLPHOSPHONATE N-ACETYLTRANSFERASE-RELATED-RELATED"/>
    <property type="match status" value="1"/>
</dbReference>
<feature type="domain" description="N-acetyltransferase" evidence="3">
    <location>
        <begin position="1"/>
        <end position="158"/>
    </location>
</feature>